<evidence type="ECO:0000313" key="1">
    <source>
        <dbReference type="EMBL" id="SHE98677.1"/>
    </source>
</evidence>
<name>A0A1M4XYN6_9CLOT</name>
<dbReference type="STRING" id="1533.SAMN05443638_12222"/>
<keyword evidence="2" id="KW-1185">Reference proteome</keyword>
<organism evidence="1 2">
    <name type="scientific">Clostridium fallax</name>
    <dbReference type="NCBI Taxonomy" id="1533"/>
    <lineage>
        <taxon>Bacteria</taxon>
        <taxon>Bacillati</taxon>
        <taxon>Bacillota</taxon>
        <taxon>Clostridia</taxon>
        <taxon>Eubacteriales</taxon>
        <taxon>Clostridiaceae</taxon>
        <taxon>Clostridium</taxon>
    </lineage>
</organism>
<dbReference type="RefSeq" id="WP_072896941.1">
    <property type="nucleotide sequence ID" value="NZ_FQVM01000022.1"/>
</dbReference>
<dbReference type="Proteomes" id="UP000184035">
    <property type="component" value="Unassembled WGS sequence"/>
</dbReference>
<accession>A0A1M4XYN6</accession>
<evidence type="ECO:0000313" key="2">
    <source>
        <dbReference type="Proteomes" id="UP000184035"/>
    </source>
</evidence>
<gene>
    <name evidence="1" type="ORF">SAMN05443638_12222</name>
</gene>
<sequence length="94" mass="11544">MNKIYEAQLREFLMDIKEKKEFSNFKVYRAGAYIFKDQIYLFVDYEGQNLSEIVYTEKYDKLYDFTEEVKDYLLGEYSTDDLIHMLYRNINKMI</sequence>
<dbReference type="AlphaFoldDB" id="A0A1M4XYN6"/>
<dbReference type="EMBL" id="FQVM01000022">
    <property type="protein sequence ID" value="SHE98677.1"/>
    <property type="molecule type" value="Genomic_DNA"/>
</dbReference>
<reference evidence="1 2" key="1">
    <citation type="submission" date="2016-11" db="EMBL/GenBank/DDBJ databases">
        <authorList>
            <person name="Jaros S."/>
            <person name="Januszkiewicz K."/>
            <person name="Wedrychowicz H."/>
        </authorList>
    </citation>
    <scope>NUCLEOTIDE SEQUENCE [LARGE SCALE GENOMIC DNA]</scope>
    <source>
        <strain evidence="1 2">DSM 2631</strain>
    </source>
</reference>
<proteinExistence type="predicted"/>
<protein>
    <submittedName>
        <fullName evidence="1">Uncharacterized protein</fullName>
    </submittedName>
</protein>